<organism evidence="4 5">
    <name type="scientific">Mycena rosella</name>
    <name type="common">Pink bonnet</name>
    <name type="synonym">Agaricus rosellus</name>
    <dbReference type="NCBI Taxonomy" id="1033263"/>
    <lineage>
        <taxon>Eukaryota</taxon>
        <taxon>Fungi</taxon>
        <taxon>Dikarya</taxon>
        <taxon>Basidiomycota</taxon>
        <taxon>Agaricomycotina</taxon>
        <taxon>Agaricomycetes</taxon>
        <taxon>Agaricomycetidae</taxon>
        <taxon>Agaricales</taxon>
        <taxon>Marasmiineae</taxon>
        <taxon>Mycenaceae</taxon>
        <taxon>Mycena</taxon>
    </lineage>
</organism>
<dbReference type="EMBL" id="JARKIE010000112">
    <property type="protein sequence ID" value="KAJ7683001.1"/>
    <property type="molecule type" value="Genomic_DNA"/>
</dbReference>
<name>A0AAD7D7T0_MYCRO</name>
<feature type="transmembrane region" description="Helical" evidence="2">
    <location>
        <begin position="492"/>
        <end position="519"/>
    </location>
</feature>
<keyword evidence="2" id="KW-1133">Transmembrane helix</keyword>
<feature type="domain" description="SPX" evidence="3">
    <location>
        <begin position="1"/>
        <end position="425"/>
    </location>
</feature>
<reference evidence="4" key="1">
    <citation type="submission" date="2023-03" db="EMBL/GenBank/DDBJ databases">
        <title>Massive genome expansion in bonnet fungi (Mycena s.s.) driven by repeated elements and novel gene families across ecological guilds.</title>
        <authorList>
            <consortium name="Lawrence Berkeley National Laboratory"/>
            <person name="Harder C.B."/>
            <person name="Miyauchi S."/>
            <person name="Viragh M."/>
            <person name="Kuo A."/>
            <person name="Thoen E."/>
            <person name="Andreopoulos B."/>
            <person name="Lu D."/>
            <person name="Skrede I."/>
            <person name="Drula E."/>
            <person name="Henrissat B."/>
            <person name="Morin E."/>
            <person name="Kohler A."/>
            <person name="Barry K."/>
            <person name="LaButti K."/>
            <person name="Morin E."/>
            <person name="Salamov A."/>
            <person name="Lipzen A."/>
            <person name="Mereny Z."/>
            <person name="Hegedus B."/>
            <person name="Baldrian P."/>
            <person name="Stursova M."/>
            <person name="Weitz H."/>
            <person name="Taylor A."/>
            <person name="Grigoriev I.V."/>
            <person name="Nagy L.G."/>
            <person name="Martin F."/>
            <person name="Kauserud H."/>
        </authorList>
    </citation>
    <scope>NUCLEOTIDE SEQUENCE</scope>
    <source>
        <strain evidence="4">CBHHK067</strain>
    </source>
</reference>
<gene>
    <name evidence="4" type="ORF">B0H17DRAFT_1138043</name>
</gene>
<keyword evidence="2" id="KW-0812">Transmembrane</keyword>
<comment type="caution">
    <text evidence="4">The sequence shown here is derived from an EMBL/GenBank/DDBJ whole genome shotgun (WGS) entry which is preliminary data.</text>
</comment>
<proteinExistence type="predicted"/>
<dbReference type="Proteomes" id="UP001221757">
    <property type="component" value="Unassembled WGS sequence"/>
</dbReference>
<feature type="compositionally biased region" description="Pro residues" evidence="1">
    <location>
        <begin position="203"/>
        <end position="212"/>
    </location>
</feature>
<feature type="region of interest" description="Disordered" evidence="1">
    <location>
        <begin position="194"/>
        <end position="214"/>
    </location>
</feature>
<dbReference type="GO" id="GO:0006817">
    <property type="term" value="P:phosphate ion transport"/>
    <property type="evidence" value="ECO:0007669"/>
    <property type="project" value="TreeGrafter"/>
</dbReference>
<dbReference type="PANTHER" id="PTHR10783:SF103">
    <property type="entry name" value="SOLUTE CARRIER FAMILY 53 MEMBER 1"/>
    <property type="match status" value="1"/>
</dbReference>
<dbReference type="GO" id="GO:0000822">
    <property type="term" value="F:inositol hexakisphosphate binding"/>
    <property type="evidence" value="ECO:0007669"/>
    <property type="project" value="TreeGrafter"/>
</dbReference>
<dbReference type="InterPro" id="IPR004331">
    <property type="entry name" value="SPX_dom"/>
</dbReference>
<dbReference type="PANTHER" id="PTHR10783">
    <property type="entry name" value="XENOTROPIC AND POLYTROPIC RETROVIRUS RECEPTOR 1-RELATED"/>
    <property type="match status" value="1"/>
</dbReference>
<protein>
    <submittedName>
        <fullName evidence="4">SPX domain-containing protein</fullName>
    </submittedName>
</protein>
<dbReference type="GO" id="GO:0016036">
    <property type="term" value="P:cellular response to phosphate starvation"/>
    <property type="evidence" value="ECO:0007669"/>
    <property type="project" value="TreeGrafter"/>
</dbReference>
<dbReference type="CDD" id="cd14475">
    <property type="entry name" value="SPX_SYG1_like"/>
    <property type="match status" value="1"/>
</dbReference>
<dbReference type="PROSITE" id="PS51382">
    <property type="entry name" value="SPX"/>
    <property type="match status" value="1"/>
</dbReference>
<dbReference type="GO" id="GO:0005794">
    <property type="term" value="C:Golgi apparatus"/>
    <property type="evidence" value="ECO:0007669"/>
    <property type="project" value="TreeGrafter"/>
</dbReference>
<evidence type="ECO:0000313" key="5">
    <source>
        <dbReference type="Proteomes" id="UP001221757"/>
    </source>
</evidence>
<feature type="transmembrane region" description="Helical" evidence="2">
    <location>
        <begin position="525"/>
        <end position="548"/>
    </location>
</feature>
<sequence length="616" mass="68771">MRSNYGGRDLASKFTQIISSYLEDTQERIRAIRLAQDGMAFPAESYSNSQLNNEAGSMLSVIVQSESGDNSSGASSVHLPMEKRDFTFTSHSPNRGRADGPSRTIPESRPSFHRNHTSQSNVTPPPPSPGGVAATNTGRNPKITIPQLVVRQPTNRSYLAPLSPGAEVATLNSRRIKNRRNSNASQLLARQWTNTSQGRDLVPPSPAVPPSSPASRVMRGFSHLMDPLRRHPYSELSLNALIPLLSQQELAFFSALDNELHKVESFYLDREKEMKARTRDLEAQLRELDEHRRLFDAAHPDTSFSWTAVLNPSRFFRQKALAPTPPRIERIESAPEPLKEDAIAIDDVSSGLKKERRAENGRWQERLNPKEYLNARRKLKKAVLEHYRGLEMLHNYRIPAQRAYMEEKVERSAFSSDETLRVMMDEMQKCLPPASGDTKKAMTRLRAGPQYKSHHNSTFCSGIAIGSALAALGSGIAHSFQQSTRDAIPGWSGLLFIFGVLALPVIFALLVGLNLLVWARARINYVFIFVSPTIWPLVWLAFAGIVLIDPFPILFKPSRYWLIKNVGKLLRSGTKRVKAFYRLLDGVLVLSAGIGAAISDTVEEINFAVLSSHFPT</sequence>
<evidence type="ECO:0000256" key="2">
    <source>
        <dbReference type="SAM" id="Phobius"/>
    </source>
</evidence>
<keyword evidence="5" id="KW-1185">Reference proteome</keyword>
<dbReference type="GO" id="GO:0005886">
    <property type="term" value="C:plasma membrane"/>
    <property type="evidence" value="ECO:0007669"/>
    <property type="project" value="TreeGrafter"/>
</dbReference>
<evidence type="ECO:0000259" key="3">
    <source>
        <dbReference type="PROSITE" id="PS51382"/>
    </source>
</evidence>
<feature type="transmembrane region" description="Helical" evidence="2">
    <location>
        <begin position="462"/>
        <end position="480"/>
    </location>
</feature>
<dbReference type="AlphaFoldDB" id="A0AAD7D7T0"/>
<feature type="region of interest" description="Disordered" evidence="1">
    <location>
        <begin position="86"/>
        <end position="144"/>
    </location>
</feature>
<dbReference type="Pfam" id="PF03105">
    <property type="entry name" value="SPX"/>
    <property type="match status" value="1"/>
</dbReference>
<keyword evidence="2" id="KW-0472">Membrane</keyword>
<evidence type="ECO:0000313" key="4">
    <source>
        <dbReference type="EMBL" id="KAJ7683001.1"/>
    </source>
</evidence>
<evidence type="ECO:0000256" key="1">
    <source>
        <dbReference type="SAM" id="MobiDB-lite"/>
    </source>
</evidence>
<accession>A0AAD7D7T0</accession>